<dbReference type="Pfam" id="PF03432">
    <property type="entry name" value="Relaxase"/>
    <property type="match status" value="1"/>
</dbReference>
<keyword evidence="3" id="KW-1185">Reference proteome</keyword>
<organism evidence="2 3">
    <name type="scientific">Faecalibacterium butyricigenerans</name>
    <dbReference type="NCBI Taxonomy" id="1851427"/>
    <lineage>
        <taxon>Bacteria</taxon>
        <taxon>Bacillati</taxon>
        <taxon>Bacillota</taxon>
        <taxon>Clostridia</taxon>
        <taxon>Eubacteriales</taxon>
        <taxon>Oscillospiraceae</taxon>
        <taxon>Faecalibacterium</taxon>
    </lineage>
</organism>
<protein>
    <submittedName>
        <fullName evidence="2">Relaxase/mobilization nuclease domain-containing protein</fullName>
    </submittedName>
</protein>
<proteinExistence type="predicted"/>
<dbReference type="EMBL" id="JAJEQL010000012">
    <property type="protein sequence ID" value="MCC2199404.1"/>
    <property type="molecule type" value="Genomic_DNA"/>
</dbReference>
<accession>A0ABS8F844</accession>
<evidence type="ECO:0000259" key="1">
    <source>
        <dbReference type="Pfam" id="PF03432"/>
    </source>
</evidence>
<comment type="caution">
    <text evidence="2">The sequence shown here is derived from an EMBL/GenBank/DDBJ whole genome shotgun (WGS) entry which is preliminary data.</text>
</comment>
<evidence type="ECO:0000313" key="2">
    <source>
        <dbReference type="EMBL" id="MCC2199404.1"/>
    </source>
</evidence>
<evidence type="ECO:0000313" key="3">
    <source>
        <dbReference type="Proteomes" id="UP001430637"/>
    </source>
</evidence>
<name>A0ABS8F844_9FIRM</name>
<dbReference type="RefSeq" id="WP_227620952.1">
    <property type="nucleotide sequence ID" value="NZ_JAJEQL010000012.1"/>
</dbReference>
<dbReference type="InterPro" id="IPR005094">
    <property type="entry name" value="Endonuclease_MobA/VirD2"/>
</dbReference>
<dbReference type="Proteomes" id="UP001430637">
    <property type="component" value="Unassembled WGS sequence"/>
</dbReference>
<gene>
    <name evidence="2" type="ORF">LKD23_06485</name>
</gene>
<reference evidence="2" key="1">
    <citation type="submission" date="2021-10" db="EMBL/GenBank/DDBJ databases">
        <title>Anaerobic single-cell dispensing facilitates the cultivation of human gut bacteria.</title>
        <authorList>
            <person name="Afrizal A."/>
        </authorList>
    </citation>
    <scope>NUCLEOTIDE SEQUENCE</scope>
    <source>
        <strain evidence="2">CLA-AA-H233</strain>
    </source>
</reference>
<feature type="domain" description="MobA/VirD2-like nuclease" evidence="1">
    <location>
        <begin position="45"/>
        <end position="147"/>
    </location>
</feature>
<sequence>MAILKHFAVKNADYGAVIDYLKYQHDEFHLVPILDENGNSMLRDEFYFDGLNCNPEAFDLECELLNQQYHKNQRYDEIKCHHYIISHDPMDVADHGLTGEQAQAIGMEYAKANFPGHQALVCTHTDGSNNSGNIHTHIIINSLRKEDIASQLYTERAIDCKAGYKHHLTKEYLRHLQGSLMDICQREGLYQVDLLSPAAEKITQQEYHAQRRGQLNLDMANMEIMAEGIAPMKTKFETNKEKIRNAINDIAERAKSFEEFQRLLKAEYGIQVKDHRGRFSYLPSDRQKFISARKLGSHYDREYLLQLFEENALAAEQNQAQWVQDDPITILFIKSDLRLVVDLQNCIKAQQSRAYAQKVKISNLQQMAKTVAYIQEHGYDTQEKLQDTTDTIQSKMAKARSDAKLTEAKLKRVNEQIHYLGQYLSTKSVYADFLKSTNKKDSRQNHADEIAKYEEALQFLKQHSPDGKLPTMNDLRSEKELLVQQKSAQYETYQYFRDYHRELQTVCENVNHILDISQPKQQEQKRLHQSEHSL</sequence>